<dbReference type="RefSeq" id="WP_245950203.1">
    <property type="nucleotide sequence ID" value="NZ_QTUA01000001.1"/>
</dbReference>
<feature type="transmembrane region" description="Helical" evidence="7">
    <location>
        <begin position="39"/>
        <end position="65"/>
    </location>
</feature>
<evidence type="ECO:0000313" key="9">
    <source>
        <dbReference type="Proteomes" id="UP000256253"/>
    </source>
</evidence>
<dbReference type="AlphaFoldDB" id="A0A3D9UXP5"/>
<dbReference type="Pfam" id="PF03631">
    <property type="entry name" value="Virul_fac_BrkB"/>
    <property type="match status" value="1"/>
</dbReference>
<feature type="transmembrane region" description="Helical" evidence="7">
    <location>
        <begin position="153"/>
        <end position="174"/>
    </location>
</feature>
<comment type="caution">
    <text evidence="8">The sequence shown here is derived from an EMBL/GenBank/DDBJ whole genome shotgun (WGS) entry which is preliminary data.</text>
</comment>
<evidence type="ECO:0000256" key="6">
    <source>
        <dbReference type="SAM" id="MobiDB-lite"/>
    </source>
</evidence>
<gene>
    <name evidence="8" type="ORF">DFJ65_2412</name>
</gene>
<evidence type="ECO:0000313" key="8">
    <source>
        <dbReference type="EMBL" id="REF31345.1"/>
    </source>
</evidence>
<dbReference type="Proteomes" id="UP000256253">
    <property type="component" value="Unassembled WGS sequence"/>
</dbReference>
<feature type="transmembrane region" description="Helical" evidence="7">
    <location>
        <begin position="258"/>
        <end position="282"/>
    </location>
</feature>
<protein>
    <submittedName>
        <fullName evidence="8">Membrane protein</fullName>
    </submittedName>
</protein>
<feature type="region of interest" description="Disordered" evidence="6">
    <location>
        <begin position="322"/>
        <end position="402"/>
    </location>
</feature>
<sequence>MSLRNTVVATLRQVPGGVALARLIRETVRLCMQYRVTGLAAEAGFFALLSFPPLVFGLLGGVGYLGPWLGDNAVTRVTEAIEAYASRFLTEESLRQVLMPTISDALRGGRPDVISAGFVLSLWSGSRALNVLIDTVSIMYGQGGKRGIVRTRLMSLSLYFVTLLFGAIVVPLIVIGPQLLSEWLPGQLQVLMIFYWPLVGGLTILGFATLFYLATPIKTPWVRDLPGAILTLAIWVLSAMVLRLMLGASVGGTSIYGPLAAAIVVLIWLYFLGIAVLIGAALNAATMKLWPVQEYSPAHERAKAVLTDGVIRTKAILNERSGPIPIRRPIPGPDEVEQIAEDDGPNEASGARVSGAVGDGPDGANDRAPSEDRVEEPVDERARRADGPDTPGPRLDSAASIG</sequence>
<feature type="transmembrane region" description="Helical" evidence="7">
    <location>
        <begin position="113"/>
        <end position="133"/>
    </location>
</feature>
<feature type="transmembrane region" description="Helical" evidence="7">
    <location>
        <begin position="225"/>
        <end position="246"/>
    </location>
</feature>
<dbReference type="InterPro" id="IPR017039">
    <property type="entry name" value="Virul_fac_BrkB"/>
</dbReference>
<evidence type="ECO:0000256" key="4">
    <source>
        <dbReference type="ARBA" id="ARBA00022989"/>
    </source>
</evidence>
<dbReference type="PANTHER" id="PTHR30213">
    <property type="entry name" value="INNER MEMBRANE PROTEIN YHJD"/>
    <property type="match status" value="1"/>
</dbReference>
<evidence type="ECO:0000256" key="2">
    <source>
        <dbReference type="ARBA" id="ARBA00022475"/>
    </source>
</evidence>
<feature type="compositionally biased region" description="Acidic residues" evidence="6">
    <location>
        <begin position="334"/>
        <end position="345"/>
    </location>
</feature>
<keyword evidence="5 7" id="KW-0472">Membrane</keyword>
<dbReference type="PANTHER" id="PTHR30213:SF0">
    <property type="entry name" value="UPF0761 MEMBRANE PROTEIN YIHY"/>
    <property type="match status" value="1"/>
</dbReference>
<comment type="subcellular location">
    <subcellularLocation>
        <location evidence="1">Cell membrane</location>
        <topology evidence="1">Multi-pass membrane protein</topology>
    </subcellularLocation>
</comment>
<keyword evidence="4 7" id="KW-1133">Transmembrane helix</keyword>
<proteinExistence type="predicted"/>
<accession>A0A3D9UXP5</accession>
<dbReference type="GO" id="GO:0005886">
    <property type="term" value="C:plasma membrane"/>
    <property type="evidence" value="ECO:0007669"/>
    <property type="project" value="UniProtKB-SubCell"/>
</dbReference>
<feature type="transmembrane region" description="Helical" evidence="7">
    <location>
        <begin position="194"/>
        <end position="213"/>
    </location>
</feature>
<keyword evidence="9" id="KW-1185">Reference proteome</keyword>
<evidence type="ECO:0000256" key="5">
    <source>
        <dbReference type="ARBA" id="ARBA00023136"/>
    </source>
</evidence>
<name>A0A3D9UXP5_9MICO</name>
<evidence type="ECO:0000256" key="3">
    <source>
        <dbReference type="ARBA" id="ARBA00022692"/>
    </source>
</evidence>
<keyword evidence="2" id="KW-1003">Cell membrane</keyword>
<dbReference type="EMBL" id="QTUA01000001">
    <property type="protein sequence ID" value="REF31345.1"/>
    <property type="molecule type" value="Genomic_DNA"/>
</dbReference>
<evidence type="ECO:0000256" key="1">
    <source>
        <dbReference type="ARBA" id="ARBA00004651"/>
    </source>
</evidence>
<keyword evidence="3 7" id="KW-0812">Transmembrane</keyword>
<evidence type="ECO:0000256" key="7">
    <source>
        <dbReference type="SAM" id="Phobius"/>
    </source>
</evidence>
<feature type="compositionally biased region" description="Basic and acidic residues" evidence="6">
    <location>
        <begin position="364"/>
        <end position="387"/>
    </location>
</feature>
<organism evidence="8 9">
    <name type="scientific">Calidifontibacter indicus</name>
    <dbReference type="NCBI Taxonomy" id="419650"/>
    <lineage>
        <taxon>Bacteria</taxon>
        <taxon>Bacillati</taxon>
        <taxon>Actinomycetota</taxon>
        <taxon>Actinomycetes</taxon>
        <taxon>Micrococcales</taxon>
        <taxon>Dermacoccaceae</taxon>
        <taxon>Calidifontibacter</taxon>
    </lineage>
</organism>
<reference evidence="8 9" key="1">
    <citation type="submission" date="2018-08" db="EMBL/GenBank/DDBJ databases">
        <title>Sequencing the genomes of 1000 actinobacteria strains.</title>
        <authorList>
            <person name="Klenk H.-P."/>
        </authorList>
    </citation>
    <scope>NUCLEOTIDE SEQUENCE [LARGE SCALE GENOMIC DNA]</scope>
    <source>
        <strain evidence="8 9">DSM 22967</strain>
    </source>
</reference>